<accession>X0U3L8</accession>
<dbReference type="AlphaFoldDB" id="X0U3L8"/>
<comment type="subcellular location">
    <subcellularLocation>
        <location evidence="1">Cell membrane</location>
        <topology evidence="1">Multi-pass membrane protein</topology>
    </subcellularLocation>
</comment>
<dbReference type="PANTHER" id="PTHR30572:SF4">
    <property type="entry name" value="ABC TRANSPORTER PERMEASE YTRF"/>
    <property type="match status" value="1"/>
</dbReference>
<feature type="domain" description="ABC3 transporter permease C-terminal" evidence="8">
    <location>
        <begin position="2"/>
        <end position="102"/>
    </location>
</feature>
<feature type="non-terminal residue" evidence="9">
    <location>
        <position position="1"/>
    </location>
</feature>
<name>X0U3L8_9ZZZZ</name>
<dbReference type="InterPro" id="IPR003838">
    <property type="entry name" value="ABC3_permease_C"/>
</dbReference>
<dbReference type="InterPro" id="IPR050250">
    <property type="entry name" value="Macrolide_Exporter_MacB"/>
</dbReference>
<dbReference type="GO" id="GO:0005886">
    <property type="term" value="C:plasma membrane"/>
    <property type="evidence" value="ECO:0007669"/>
    <property type="project" value="UniProtKB-SubCell"/>
</dbReference>
<keyword evidence="5 7" id="KW-0472">Membrane</keyword>
<keyword evidence="3 7" id="KW-0812">Transmembrane</keyword>
<protein>
    <recommendedName>
        <fullName evidence="8">ABC3 transporter permease C-terminal domain-containing protein</fullName>
    </recommendedName>
</protein>
<keyword evidence="4 7" id="KW-1133">Transmembrane helix</keyword>
<evidence type="ECO:0000256" key="7">
    <source>
        <dbReference type="SAM" id="Phobius"/>
    </source>
</evidence>
<keyword evidence="2" id="KW-1003">Cell membrane</keyword>
<dbReference type="EMBL" id="BARS01013252">
    <property type="protein sequence ID" value="GAF94967.1"/>
    <property type="molecule type" value="Genomic_DNA"/>
</dbReference>
<evidence type="ECO:0000313" key="9">
    <source>
        <dbReference type="EMBL" id="GAF94967.1"/>
    </source>
</evidence>
<dbReference type="Pfam" id="PF02687">
    <property type="entry name" value="FtsX"/>
    <property type="match status" value="1"/>
</dbReference>
<feature type="transmembrane region" description="Helical" evidence="7">
    <location>
        <begin position="41"/>
        <end position="60"/>
    </location>
</feature>
<feature type="transmembrane region" description="Helical" evidence="7">
    <location>
        <begin position="72"/>
        <end position="92"/>
    </location>
</feature>
<evidence type="ECO:0000256" key="5">
    <source>
        <dbReference type="ARBA" id="ARBA00023136"/>
    </source>
</evidence>
<evidence type="ECO:0000256" key="3">
    <source>
        <dbReference type="ARBA" id="ARBA00022692"/>
    </source>
</evidence>
<comment type="caution">
    <text evidence="9">The sequence shown here is derived from an EMBL/GenBank/DDBJ whole genome shotgun (WGS) entry which is preliminary data.</text>
</comment>
<dbReference type="GO" id="GO:0022857">
    <property type="term" value="F:transmembrane transporter activity"/>
    <property type="evidence" value="ECO:0007669"/>
    <property type="project" value="TreeGrafter"/>
</dbReference>
<evidence type="ECO:0000256" key="1">
    <source>
        <dbReference type="ARBA" id="ARBA00004651"/>
    </source>
</evidence>
<evidence type="ECO:0000256" key="4">
    <source>
        <dbReference type="ARBA" id="ARBA00022989"/>
    </source>
</evidence>
<evidence type="ECO:0000256" key="2">
    <source>
        <dbReference type="ARBA" id="ARBA00022475"/>
    </source>
</evidence>
<evidence type="ECO:0000259" key="8">
    <source>
        <dbReference type="Pfam" id="PF02687"/>
    </source>
</evidence>
<organism evidence="9">
    <name type="scientific">marine sediment metagenome</name>
    <dbReference type="NCBI Taxonomy" id="412755"/>
    <lineage>
        <taxon>unclassified sequences</taxon>
        <taxon>metagenomes</taxon>
        <taxon>ecological metagenomes</taxon>
    </lineage>
</organism>
<comment type="similarity">
    <text evidence="6">Belongs to the ABC-4 integral membrane protein family.</text>
</comment>
<sequence length="109" mass="11450">GIYGVMAYAVSQRTREIGIRVALGANRRQVTGMVLWQGARIVIIGVVVGLAGALGAAQLIRSQLYSQSGIDPATFVGVPLILTVAALLATYLPARKAATVDPIQALKYE</sequence>
<proteinExistence type="inferred from homology"/>
<evidence type="ECO:0000256" key="6">
    <source>
        <dbReference type="ARBA" id="ARBA00038076"/>
    </source>
</evidence>
<gene>
    <name evidence="9" type="ORF">S01H1_23133</name>
</gene>
<reference evidence="9" key="1">
    <citation type="journal article" date="2014" name="Front. Microbiol.">
        <title>High frequency of phylogenetically diverse reductive dehalogenase-homologous genes in deep subseafloor sedimentary metagenomes.</title>
        <authorList>
            <person name="Kawai M."/>
            <person name="Futagami T."/>
            <person name="Toyoda A."/>
            <person name="Takaki Y."/>
            <person name="Nishi S."/>
            <person name="Hori S."/>
            <person name="Arai W."/>
            <person name="Tsubouchi T."/>
            <person name="Morono Y."/>
            <person name="Uchiyama I."/>
            <person name="Ito T."/>
            <person name="Fujiyama A."/>
            <person name="Inagaki F."/>
            <person name="Takami H."/>
        </authorList>
    </citation>
    <scope>NUCLEOTIDE SEQUENCE</scope>
    <source>
        <strain evidence="9">Expedition CK06-06</strain>
    </source>
</reference>
<dbReference type="PANTHER" id="PTHR30572">
    <property type="entry name" value="MEMBRANE COMPONENT OF TRANSPORTER-RELATED"/>
    <property type="match status" value="1"/>
</dbReference>